<feature type="compositionally biased region" description="Polar residues" evidence="1">
    <location>
        <begin position="89"/>
        <end position="98"/>
    </location>
</feature>
<protein>
    <submittedName>
        <fullName evidence="2">Uncharacterized protein</fullName>
    </submittedName>
</protein>
<feature type="compositionally biased region" description="Basic residues" evidence="1">
    <location>
        <begin position="19"/>
        <end position="37"/>
    </location>
</feature>
<keyword evidence="3" id="KW-1185">Reference proteome</keyword>
<feature type="compositionally biased region" description="Acidic residues" evidence="1">
    <location>
        <begin position="105"/>
        <end position="114"/>
    </location>
</feature>
<comment type="caution">
    <text evidence="2">The sequence shown here is derived from an EMBL/GenBank/DDBJ whole genome shotgun (WGS) entry which is preliminary data.</text>
</comment>
<reference evidence="2 3" key="1">
    <citation type="journal article" date="2012" name="Genome Biol.">
        <title>Genome and low-iron response of an oceanic diatom adapted to chronic iron limitation.</title>
        <authorList>
            <person name="Lommer M."/>
            <person name="Specht M."/>
            <person name="Roy A.S."/>
            <person name="Kraemer L."/>
            <person name="Andreson R."/>
            <person name="Gutowska M.A."/>
            <person name="Wolf J."/>
            <person name="Bergner S.V."/>
            <person name="Schilhabel M.B."/>
            <person name="Klostermeier U.C."/>
            <person name="Beiko R.G."/>
            <person name="Rosenstiel P."/>
            <person name="Hippler M."/>
            <person name="Laroche J."/>
        </authorList>
    </citation>
    <scope>NUCLEOTIDE SEQUENCE [LARGE SCALE GENOMIC DNA]</scope>
    <source>
        <strain evidence="2 3">CCMP1005</strain>
    </source>
</reference>
<dbReference type="EMBL" id="AGNL01043904">
    <property type="protein sequence ID" value="EJK50367.1"/>
    <property type="molecule type" value="Genomic_DNA"/>
</dbReference>
<proteinExistence type="predicted"/>
<evidence type="ECO:0000313" key="3">
    <source>
        <dbReference type="Proteomes" id="UP000266841"/>
    </source>
</evidence>
<organism evidence="2 3">
    <name type="scientific">Thalassiosira oceanica</name>
    <name type="common">Marine diatom</name>
    <dbReference type="NCBI Taxonomy" id="159749"/>
    <lineage>
        <taxon>Eukaryota</taxon>
        <taxon>Sar</taxon>
        <taxon>Stramenopiles</taxon>
        <taxon>Ochrophyta</taxon>
        <taxon>Bacillariophyta</taxon>
        <taxon>Coscinodiscophyceae</taxon>
        <taxon>Thalassiosirophycidae</taxon>
        <taxon>Thalassiosirales</taxon>
        <taxon>Thalassiosiraceae</taxon>
        <taxon>Thalassiosira</taxon>
    </lineage>
</organism>
<gene>
    <name evidence="2" type="ORF">THAOC_30678</name>
</gene>
<accession>K0RUL3</accession>
<feature type="compositionally biased region" description="Basic and acidic residues" evidence="1">
    <location>
        <begin position="1"/>
        <end position="18"/>
    </location>
</feature>
<sequence length="166" mass="18769">MYGAEDEQRGRPRQDRTMKLMKKVKSIRSPFKARKGNKKDTVPPTIVTSDDDPVMEDREDREEECASPVDRSPTNERYTTEKEDFEESSVISEDNALSTVREEPSVEDMEDEERTEGGESKEVKVDFVVPTEATATSDKTTLDAIASATKFSLEQIPLNFCGCFDE</sequence>
<evidence type="ECO:0000313" key="2">
    <source>
        <dbReference type="EMBL" id="EJK50367.1"/>
    </source>
</evidence>
<feature type="region of interest" description="Disordered" evidence="1">
    <location>
        <begin position="1"/>
        <end position="122"/>
    </location>
</feature>
<dbReference type="Proteomes" id="UP000266841">
    <property type="component" value="Unassembled WGS sequence"/>
</dbReference>
<dbReference type="AlphaFoldDB" id="K0RUL3"/>
<name>K0RUL3_THAOC</name>
<feature type="compositionally biased region" description="Acidic residues" evidence="1">
    <location>
        <begin position="49"/>
        <end position="65"/>
    </location>
</feature>
<evidence type="ECO:0000256" key="1">
    <source>
        <dbReference type="SAM" id="MobiDB-lite"/>
    </source>
</evidence>